<dbReference type="STRING" id="338963.Pcar_3193"/>
<evidence type="ECO:0000313" key="2">
    <source>
        <dbReference type="EMBL" id="ABI81813.1"/>
    </source>
</evidence>
<sequence length="92" mass="10512">MLFLAVFERNPYQSIRAPTAVRSFRIGAMHKTGVALKSGSLSPMRFATNRPDFKRFCYGRSTCHVGTGRAFRQNPDSRQTWPGDGNSRFRQR</sequence>
<reference evidence="3" key="1">
    <citation type="submission" date="2005-10" db="EMBL/GenBank/DDBJ databases">
        <title>Complete sequence of Pelobacter carbinolicus DSM 2380.</title>
        <authorList>
            <person name="Copeland A."/>
            <person name="Lucas S."/>
            <person name="Lapidus A."/>
            <person name="Barry K."/>
            <person name="Detter J.C."/>
            <person name="Glavina T."/>
            <person name="Hammon N."/>
            <person name="Israni S."/>
            <person name="Pitluck S."/>
            <person name="Chertkov O."/>
            <person name="Schmutz J."/>
            <person name="Larimer F."/>
            <person name="Land M."/>
            <person name="Kyrpides N."/>
            <person name="Ivanova N."/>
            <person name="Richardson P."/>
        </authorList>
    </citation>
    <scope>NUCLEOTIDE SEQUENCE [LARGE SCALE GENOMIC DNA]</scope>
    <source>
        <strain evidence="3">DSM 2380 / NBRC 103641 / GraBd1</strain>
    </source>
</reference>
<gene>
    <name evidence="2" type="ordered locus">Pcar_3193</name>
</gene>
<accession>Q0C6X4</accession>
<name>Q0C6X4_SYNC1</name>
<feature type="region of interest" description="Disordered" evidence="1">
    <location>
        <begin position="69"/>
        <end position="92"/>
    </location>
</feature>
<dbReference type="HOGENOM" id="CLU_2410620_0_0_7"/>
<evidence type="ECO:0000256" key="1">
    <source>
        <dbReference type="SAM" id="MobiDB-lite"/>
    </source>
</evidence>
<proteinExistence type="predicted"/>
<protein>
    <submittedName>
        <fullName evidence="2">Uncharacterized protein</fullName>
    </submittedName>
</protein>
<reference evidence="2 3" key="2">
    <citation type="journal article" date="2012" name="BMC Genomics">
        <title>The genome of Pelobacter carbinolicus reveals surprising metabolic capabilities and physiological features.</title>
        <authorList>
            <person name="Aklujkar M."/>
            <person name="Haveman S.A."/>
            <person name="Didonato R.Jr."/>
            <person name="Chertkov O."/>
            <person name="Han C.S."/>
            <person name="Land M.L."/>
            <person name="Brown P."/>
            <person name="Lovley D.R."/>
        </authorList>
    </citation>
    <scope>NUCLEOTIDE SEQUENCE [LARGE SCALE GENOMIC DNA]</scope>
    <source>
        <strain evidence="3">DSM 2380 / NBRC 103641 / GraBd1</strain>
    </source>
</reference>
<dbReference type="KEGG" id="pca:Pcar_3193"/>
<keyword evidence="3" id="KW-1185">Reference proteome</keyword>
<dbReference type="EMBL" id="CP000142">
    <property type="protein sequence ID" value="ABI81813.1"/>
    <property type="molecule type" value="Genomic_DNA"/>
</dbReference>
<organism evidence="2 3">
    <name type="scientific">Syntrophotalea carbinolica (strain DSM 2380 / NBRC 103641 / GraBd1)</name>
    <name type="common">Pelobacter carbinolicus</name>
    <dbReference type="NCBI Taxonomy" id="338963"/>
    <lineage>
        <taxon>Bacteria</taxon>
        <taxon>Pseudomonadati</taxon>
        <taxon>Thermodesulfobacteriota</taxon>
        <taxon>Desulfuromonadia</taxon>
        <taxon>Desulfuromonadales</taxon>
        <taxon>Syntrophotaleaceae</taxon>
        <taxon>Syntrophotalea</taxon>
    </lineage>
</organism>
<evidence type="ECO:0000313" key="3">
    <source>
        <dbReference type="Proteomes" id="UP000002534"/>
    </source>
</evidence>
<dbReference type="AlphaFoldDB" id="Q0C6X4"/>
<dbReference type="Proteomes" id="UP000002534">
    <property type="component" value="Chromosome"/>
</dbReference>